<feature type="compositionally biased region" description="Acidic residues" evidence="9">
    <location>
        <begin position="828"/>
        <end position="847"/>
    </location>
</feature>
<evidence type="ECO:0000256" key="4">
    <source>
        <dbReference type="ARBA" id="ARBA00023029"/>
    </source>
</evidence>
<dbReference type="Gene3D" id="3.30.1360.40">
    <property type="match status" value="1"/>
</dbReference>
<dbReference type="InterPro" id="IPR006691">
    <property type="entry name" value="GyrA/parC_rep"/>
</dbReference>
<accession>A0AAW1TA72</accession>
<keyword evidence="5 7" id="KW-0238">DNA-binding</keyword>
<dbReference type="FunFam" id="1.10.268.10:FF:000001">
    <property type="entry name" value="DNA gyrase subunit A"/>
    <property type="match status" value="1"/>
</dbReference>
<dbReference type="Gene3D" id="1.10.268.10">
    <property type="entry name" value="Topoisomerase, domain 3"/>
    <property type="match status" value="1"/>
</dbReference>
<dbReference type="GO" id="GO:0005737">
    <property type="term" value="C:cytoplasm"/>
    <property type="evidence" value="ECO:0007669"/>
    <property type="project" value="TreeGrafter"/>
</dbReference>
<evidence type="ECO:0000256" key="6">
    <source>
        <dbReference type="ARBA" id="ARBA00023235"/>
    </source>
</evidence>
<dbReference type="FunFam" id="3.30.1360.40:FF:000002">
    <property type="entry name" value="DNA gyrase subunit A"/>
    <property type="match status" value="1"/>
</dbReference>
<keyword evidence="12" id="KW-1185">Reference proteome</keyword>
<dbReference type="PANTHER" id="PTHR43493:SF5">
    <property type="entry name" value="DNA GYRASE SUBUNIT A, CHLOROPLASTIC_MITOCHONDRIAL"/>
    <property type="match status" value="1"/>
</dbReference>
<evidence type="ECO:0000256" key="1">
    <source>
        <dbReference type="ARBA" id="ARBA00000185"/>
    </source>
</evidence>
<evidence type="ECO:0000313" key="12">
    <source>
        <dbReference type="Proteomes" id="UP001485043"/>
    </source>
</evidence>
<keyword evidence="8" id="KW-0175">Coiled coil</keyword>
<dbReference type="InterPro" id="IPR050220">
    <property type="entry name" value="Type_II_DNA_Topoisomerases"/>
</dbReference>
<evidence type="ECO:0000256" key="2">
    <source>
        <dbReference type="ARBA" id="ARBA00008263"/>
    </source>
</evidence>
<dbReference type="GO" id="GO:0006265">
    <property type="term" value="P:DNA topological change"/>
    <property type="evidence" value="ECO:0007669"/>
    <property type="project" value="UniProtKB-UniRule"/>
</dbReference>
<dbReference type="GO" id="GO:0005524">
    <property type="term" value="F:ATP binding"/>
    <property type="evidence" value="ECO:0007669"/>
    <property type="project" value="InterPro"/>
</dbReference>
<dbReference type="InterPro" id="IPR013758">
    <property type="entry name" value="Topo_IIA_A/C_ab"/>
</dbReference>
<comment type="caution">
    <text evidence="11">The sequence shown here is derived from an EMBL/GenBank/DDBJ whole genome shotgun (WGS) entry which is preliminary data.</text>
</comment>
<feature type="active site" description="O-(5'-phospho-DNA)-tyrosine intermediate" evidence="7">
    <location>
        <position position="202"/>
    </location>
</feature>
<reference evidence="11 12" key="1">
    <citation type="journal article" date="2024" name="Nat. Commun.">
        <title>Phylogenomics reveals the evolutionary origins of lichenization in chlorophyte algae.</title>
        <authorList>
            <person name="Puginier C."/>
            <person name="Libourel C."/>
            <person name="Otte J."/>
            <person name="Skaloud P."/>
            <person name="Haon M."/>
            <person name="Grisel S."/>
            <person name="Petersen M."/>
            <person name="Berrin J.G."/>
            <person name="Delaux P.M."/>
            <person name="Dal Grande F."/>
            <person name="Keller J."/>
        </authorList>
    </citation>
    <scope>NUCLEOTIDE SEQUENCE [LARGE SCALE GENOMIC DNA]</scope>
    <source>
        <strain evidence="11 12">SAG 2523</strain>
    </source>
</reference>
<dbReference type="Gene3D" id="3.90.199.10">
    <property type="entry name" value="Topoisomerase II, domain 5"/>
    <property type="match status" value="1"/>
</dbReference>
<organism evidence="11 12">
    <name type="scientific">Apatococcus fuscideae</name>
    <dbReference type="NCBI Taxonomy" id="2026836"/>
    <lineage>
        <taxon>Eukaryota</taxon>
        <taxon>Viridiplantae</taxon>
        <taxon>Chlorophyta</taxon>
        <taxon>core chlorophytes</taxon>
        <taxon>Trebouxiophyceae</taxon>
        <taxon>Chlorellales</taxon>
        <taxon>Chlorellaceae</taxon>
        <taxon>Apatococcus</taxon>
    </lineage>
</organism>
<dbReference type="SUPFAM" id="SSF101904">
    <property type="entry name" value="GyrA/ParC C-terminal domain-like"/>
    <property type="match status" value="1"/>
</dbReference>
<dbReference type="InterPro" id="IPR002205">
    <property type="entry name" value="Topo_IIA_dom_A"/>
</dbReference>
<dbReference type="GO" id="GO:0003677">
    <property type="term" value="F:DNA binding"/>
    <property type="evidence" value="ECO:0007669"/>
    <property type="project" value="UniProtKB-UniRule"/>
</dbReference>
<dbReference type="Pfam" id="PF00521">
    <property type="entry name" value="DNA_topoisoIV"/>
    <property type="match status" value="1"/>
</dbReference>
<feature type="region of interest" description="Disordered" evidence="9">
    <location>
        <begin position="796"/>
        <end position="847"/>
    </location>
</feature>
<evidence type="ECO:0000256" key="3">
    <source>
        <dbReference type="ARBA" id="ARBA00012895"/>
    </source>
</evidence>
<feature type="domain" description="Topo IIA-type catalytic" evidence="10">
    <location>
        <begin position="114"/>
        <end position="593"/>
    </location>
</feature>
<dbReference type="NCBIfam" id="NF004044">
    <property type="entry name" value="PRK05561.1"/>
    <property type="match status" value="1"/>
</dbReference>
<dbReference type="Proteomes" id="UP001485043">
    <property type="component" value="Unassembled WGS sequence"/>
</dbReference>
<evidence type="ECO:0000256" key="9">
    <source>
        <dbReference type="SAM" id="MobiDB-lite"/>
    </source>
</evidence>
<dbReference type="AlphaFoldDB" id="A0AAW1TA72"/>
<evidence type="ECO:0000313" key="11">
    <source>
        <dbReference type="EMBL" id="KAK9866138.1"/>
    </source>
</evidence>
<dbReference type="GO" id="GO:0003918">
    <property type="term" value="F:DNA topoisomerase type II (double strand cut, ATP-hydrolyzing) activity"/>
    <property type="evidence" value="ECO:0007669"/>
    <property type="project" value="UniProtKB-EC"/>
</dbReference>
<dbReference type="GO" id="GO:0009330">
    <property type="term" value="C:DNA topoisomerase type II (double strand cut, ATP-hydrolyzing) complex"/>
    <property type="evidence" value="ECO:0007669"/>
    <property type="project" value="TreeGrafter"/>
</dbReference>
<dbReference type="NCBIfam" id="NF004043">
    <property type="entry name" value="PRK05560.1"/>
    <property type="match status" value="1"/>
</dbReference>
<dbReference type="EMBL" id="JALJOV010000186">
    <property type="protein sequence ID" value="KAK9866138.1"/>
    <property type="molecule type" value="Genomic_DNA"/>
</dbReference>
<dbReference type="InterPro" id="IPR035516">
    <property type="entry name" value="Gyrase/topoIV_suA_C"/>
</dbReference>
<dbReference type="NCBIfam" id="TIGR01063">
    <property type="entry name" value="gyrA"/>
    <property type="match status" value="1"/>
</dbReference>
<evidence type="ECO:0000259" key="10">
    <source>
        <dbReference type="PROSITE" id="PS52040"/>
    </source>
</evidence>
<dbReference type="SMART" id="SM00434">
    <property type="entry name" value="TOP4c"/>
    <property type="match status" value="1"/>
</dbReference>
<dbReference type="EC" id="5.6.2.2" evidence="3"/>
<dbReference type="InterPro" id="IPR013757">
    <property type="entry name" value="Topo_IIA_A_a_sf"/>
</dbReference>
<dbReference type="Pfam" id="PF03989">
    <property type="entry name" value="DNA_gyraseA_C"/>
    <property type="match status" value="6"/>
</dbReference>
<dbReference type="PROSITE" id="PS52040">
    <property type="entry name" value="TOPO_IIA"/>
    <property type="match status" value="1"/>
</dbReference>
<sequence length="992" mass="106542">MLSVDMHGLLGGRLIVKNSFAATHTHLALTSALRRELAQRARPGLQALQGPAAWQHAWRRRFSTAPAHQAQASRKSVEVLEQPAAAQIIDTSLVTEAQQSYLAYAMSVIVGRALPDVRDGLKPVHRRILYAMHDLGLAHNKPFRKCARVVGEVLGKYHPHGDTAVYDSLVRMAQPFTLRTPLVSGHGNFGSLDDDPPAAMRYTECRLQGLASAMLLADLGSDTVDWAPNFDASQEEPVVLPAALPNLLLNGSAGIAVAIATKIPPHNMLEVVAALKALMQNPAISTVELMKHIPAPDFPTGGRIIDTGTLRAIYEEGRGSITVRGRAFVEEEGSSAKKGSKKPAATSGKASIVITDMPYQTNKAGFVENVARMVNAGTLAGVADVRDESDRDGMRVVVELKRNVNAQVVLANLHKHTGLQASFPCNMVALVDGTPQLLGLKDALSHWLTFRCSVVERRAQHDLRRNQKRLHLVQGYLSALKTLDEVVATIRAASDGAEAGAQLQSSFGLSEEQAEGVLNLSLRRLTSLEAQRLEQERDELSARIADLEDLLQKRDRVLDVIDTEITALAKAHGNPRRTAITRGEEVVVSEEELTPNKPSLVVISKRGYIKRMAPELFSLQRRGGRGKAGARLRDNDSIEEVMHVMDHDHILFFTSDGIVRSRRAFQLPQGSRTSGGTPITQVLPIQKMDAITAMLPVRDFPETSFLLMLTEGGSIKRTPLSLFKDPSLKGGLIAIKLKGGDRLAWVGICTHNSSVLVASTAGTMLHFPIGQVTPTGRATSGVRSMKLDKGARLVGMSILPGSEDGPSSTPADPDSRVLDVIEGKGDSAEDGSEDEDASDDESGEEMGVAEEAVPIEAQGPWLLLVTSKGQGKRVPVSGFRQQRRAGRGKRGIALNCGDTLAAVHMVGCGPDGCESPAGDENLMIVTSNGLISRTKMLDVKVYGLQAKGLRLLKLGEGDVVQSVTPLKASAEVPLGSAAILSSSGSYDEDDAE</sequence>
<evidence type="ECO:0000256" key="8">
    <source>
        <dbReference type="SAM" id="Coils"/>
    </source>
</evidence>
<evidence type="ECO:0000256" key="5">
    <source>
        <dbReference type="ARBA" id="ARBA00023125"/>
    </source>
</evidence>
<comment type="catalytic activity">
    <reaction evidence="1 7">
        <text>ATP-dependent breakage, passage and rejoining of double-stranded DNA.</text>
        <dbReference type="EC" id="5.6.2.2"/>
    </reaction>
</comment>
<keyword evidence="4 7" id="KW-0799">Topoisomerase</keyword>
<gene>
    <name evidence="11" type="ORF">WJX84_002892</name>
</gene>
<feature type="coiled-coil region" evidence="8">
    <location>
        <begin position="523"/>
        <end position="553"/>
    </location>
</feature>
<dbReference type="Gene3D" id="2.120.10.90">
    <property type="entry name" value="DNA gyrase/topoisomerase IV, subunit A, C-terminal"/>
    <property type="match status" value="1"/>
</dbReference>
<evidence type="ECO:0000256" key="7">
    <source>
        <dbReference type="PROSITE-ProRule" id="PRU01384"/>
    </source>
</evidence>
<dbReference type="PANTHER" id="PTHR43493">
    <property type="entry name" value="DNA GYRASE/TOPOISOMERASE SUBUNIT A"/>
    <property type="match status" value="1"/>
</dbReference>
<dbReference type="SUPFAM" id="SSF56719">
    <property type="entry name" value="Type II DNA topoisomerase"/>
    <property type="match status" value="1"/>
</dbReference>
<name>A0AAW1TA72_9CHLO</name>
<protein>
    <recommendedName>
        <fullName evidence="3">DNA topoisomerase (ATP-hydrolyzing)</fullName>
        <ecNumber evidence="3">5.6.2.2</ecNumber>
    </recommendedName>
</protein>
<keyword evidence="6 7" id="KW-0413">Isomerase</keyword>
<comment type="similarity">
    <text evidence="2">Belongs to the type II topoisomerase GyrA/ParC subunit family.</text>
</comment>
<dbReference type="InterPro" id="IPR013760">
    <property type="entry name" value="Topo_IIA-like_dom_sf"/>
</dbReference>
<dbReference type="CDD" id="cd00187">
    <property type="entry name" value="TOP4c"/>
    <property type="match status" value="1"/>
</dbReference>
<feature type="compositionally biased region" description="Basic and acidic residues" evidence="9">
    <location>
        <begin position="813"/>
        <end position="827"/>
    </location>
</feature>
<proteinExistence type="inferred from homology"/>